<evidence type="ECO:0000313" key="2">
    <source>
        <dbReference type="EMBL" id="UQC91127.1"/>
    </source>
</evidence>
<protein>
    <submittedName>
        <fullName evidence="2">Uncharacterized protein</fullName>
    </submittedName>
</protein>
<dbReference type="RefSeq" id="XP_049152726.1">
    <property type="nucleotide sequence ID" value="XM_049295579.1"/>
</dbReference>
<sequence>MVNHRPCNNQGQLIVTLLQEEYKHRREKMYIEGENGVQKTQTLNRSWISYEWHSVPGTWFMCEWSSFAEMRDMLYDHQTPGIHNIGGLFSLTEHKQKLLIVRNAPLPSKASKPSPNRYHPNTE</sequence>
<dbReference type="GeneID" id="73350589"/>
<feature type="compositionally biased region" description="Low complexity" evidence="1">
    <location>
        <begin position="104"/>
        <end position="115"/>
    </location>
</feature>
<organism evidence="2 3">
    <name type="scientific">Colletotrichum lupini</name>
    <dbReference type="NCBI Taxonomy" id="145971"/>
    <lineage>
        <taxon>Eukaryota</taxon>
        <taxon>Fungi</taxon>
        <taxon>Dikarya</taxon>
        <taxon>Ascomycota</taxon>
        <taxon>Pezizomycotina</taxon>
        <taxon>Sordariomycetes</taxon>
        <taxon>Hypocreomycetidae</taxon>
        <taxon>Glomerellales</taxon>
        <taxon>Glomerellaceae</taxon>
        <taxon>Colletotrichum</taxon>
        <taxon>Colletotrichum acutatum species complex</taxon>
    </lineage>
</organism>
<name>A0A9Q8TA88_9PEZI</name>
<keyword evidence="3" id="KW-1185">Reference proteome</keyword>
<dbReference type="EMBL" id="CP019481">
    <property type="protein sequence ID" value="UQC91127.1"/>
    <property type="molecule type" value="Genomic_DNA"/>
</dbReference>
<feature type="region of interest" description="Disordered" evidence="1">
    <location>
        <begin position="102"/>
        <end position="123"/>
    </location>
</feature>
<evidence type="ECO:0000313" key="3">
    <source>
        <dbReference type="Proteomes" id="UP000830671"/>
    </source>
</evidence>
<accession>A0A9Q8TA88</accession>
<dbReference type="AlphaFoldDB" id="A0A9Q8TA88"/>
<gene>
    <name evidence="2" type="ORF">CLUP02_16661</name>
</gene>
<evidence type="ECO:0000256" key="1">
    <source>
        <dbReference type="SAM" id="MobiDB-lite"/>
    </source>
</evidence>
<dbReference type="Proteomes" id="UP000830671">
    <property type="component" value="Chromosome 9"/>
</dbReference>
<reference evidence="2" key="1">
    <citation type="journal article" date="2021" name="Mol. Plant Microbe Interact.">
        <title>Complete Genome Sequence of the Plant-Pathogenic Fungus Colletotrichum lupini.</title>
        <authorList>
            <person name="Baroncelli R."/>
            <person name="Pensec F."/>
            <person name="Da Lio D."/>
            <person name="Boufleur T."/>
            <person name="Vicente I."/>
            <person name="Sarrocco S."/>
            <person name="Picot A."/>
            <person name="Baraldi E."/>
            <person name="Sukno S."/>
            <person name="Thon M."/>
            <person name="Le Floch G."/>
        </authorList>
    </citation>
    <scope>NUCLEOTIDE SEQUENCE</scope>
    <source>
        <strain evidence="2">IMI 504893</strain>
    </source>
</reference>
<proteinExistence type="predicted"/>
<dbReference type="KEGG" id="clup:CLUP02_16661"/>